<proteinExistence type="predicted"/>
<comment type="caution">
    <text evidence="1">The sequence shown here is derived from an EMBL/GenBank/DDBJ whole genome shotgun (WGS) entry which is preliminary data.</text>
</comment>
<name>A0A699STJ0_TANCI</name>
<feature type="non-terminal residue" evidence="1">
    <location>
        <position position="1"/>
    </location>
</feature>
<evidence type="ECO:0000313" key="1">
    <source>
        <dbReference type="EMBL" id="GFD00621.1"/>
    </source>
</evidence>
<protein>
    <submittedName>
        <fullName evidence="1">Zinc finger, CCHC-type, retrotransposon Gag domain protein</fullName>
    </submittedName>
</protein>
<dbReference type="EMBL" id="BKCJ011185920">
    <property type="protein sequence ID" value="GFD00621.1"/>
    <property type="molecule type" value="Genomic_DNA"/>
</dbReference>
<reference evidence="1" key="1">
    <citation type="journal article" date="2019" name="Sci. Rep.">
        <title>Draft genome of Tanacetum cinerariifolium, the natural source of mosquito coil.</title>
        <authorList>
            <person name="Yamashiro T."/>
            <person name="Shiraishi A."/>
            <person name="Satake H."/>
            <person name="Nakayama K."/>
        </authorList>
    </citation>
    <scope>NUCLEOTIDE SEQUENCE</scope>
</reference>
<dbReference type="AlphaFoldDB" id="A0A699STJ0"/>
<sequence length="55" mass="6485">QHGYWASLSVEPDLISQIKEAQKVDIEIWTIIENLPEQTEFRLDEDDVLWQDRGS</sequence>
<accession>A0A699STJ0</accession>
<gene>
    <name evidence="1" type="ORF">Tci_872590</name>
</gene>
<organism evidence="1">
    <name type="scientific">Tanacetum cinerariifolium</name>
    <name type="common">Dalmatian daisy</name>
    <name type="synonym">Chrysanthemum cinerariifolium</name>
    <dbReference type="NCBI Taxonomy" id="118510"/>
    <lineage>
        <taxon>Eukaryota</taxon>
        <taxon>Viridiplantae</taxon>
        <taxon>Streptophyta</taxon>
        <taxon>Embryophyta</taxon>
        <taxon>Tracheophyta</taxon>
        <taxon>Spermatophyta</taxon>
        <taxon>Magnoliopsida</taxon>
        <taxon>eudicotyledons</taxon>
        <taxon>Gunneridae</taxon>
        <taxon>Pentapetalae</taxon>
        <taxon>asterids</taxon>
        <taxon>campanulids</taxon>
        <taxon>Asterales</taxon>
        <taxon>Asteraceae</taxon>
        <taxon>Asteroideae</taxon>
        <taxon>Anthemideae</taxon>
        <taxon>Anthemidinae</taxon>
        <taxon>Tanacetum</taxon>
    </lineage>
</organism>